<organism evidence="7 8">
    <name type="scientific">Paraburkholderia xenovorans (strain LB400)</name>
    <dbReference type="NCBI Taxonomy" id="266265"/>
    <lineage>
        <taxon>Bacteria</taxon>
        <taxon>Pseudomonadati</taxon>
        <taxon>Pseudomonadota</taxon>
        <taxon>Betaproteobacteria</taxon>
        <taxon>Burkholderiales</taxon>
        <taxon>Burkholderiaceae</taxon>
        <taxon>Paraburkholderia</taxon>
    </lineage>
</organism>
<dbReference type="SUPFAM" id="SSF51905">
    <property type="entry name" value="FAD/NAD(P)-binding domain"/>
    <property type="match status" value="2"/>
</dbReference>
<gene>
    <name evidence="7" type="ORF">Bxe_A3557</name>
</gene>
<protein>
    <submittedName>
        <fullName evidence="7">p-cumate dioxygenase ferredoxin reductase subunit (CmtAa)</fullName>
    </submittedName>
</protein>
<evidence type="ECO:0000259" key="5">
    <source>
        <dbReference type="Pfam" id="PF07992"/>
    </source>
</evidence>
<evidence type="ECO:0000256" key="1">
    <source>
        <dbReference type="ARBA" id="ARBA00001974"/>
    </source>
</evidence>
<dbReference type="OrthoDB" id="9769238at2"/>
<keyword evidence="3" id="KW-0274">FAD</keyword>
<evidence type="ECO:0000256" key="2">
    <source>
        <dbReference type="ARBA" id="ARBA00022630"/>
    </source>
</evidence>
<keyword evidence="2" id="KW-0285">Flavoprotein</keyword>
<proteinExistence type="predicted"/>
<evidence type="ECO:0000256" key="3">
    <source>
        <dbReference type="ARBA" id="ARBA00022827"/>
    </source>
</evidence>
<dbReference type="PRINTS" id="PR00368">
    <property type="entry name" value="FADPNR"/>
</dbReference>
<dbReference type="InterPro" id="IPR023753">
    <property type="entry name" value="FAD/NAD-binding_dom"/>
</dbReference>
<comment type="cofactor">
    <cofactor evidence="1">
        <name>FAD</name>
        <dbReference type="ChEBI" id="CHEBI:57692"/>
    </cofactor>
</comment>
<reference evidence="7 8" key="1">
    <citation type="journal article" date="2006" name="Proc. Natl. Acad. Sci. U.S.A.">
        <title>Burkholderia xenovorans LB400 harbors a multi-replicon, 9.73-Mbp genome shaped for versatility.</title>
        <authorList>
            <person name="Chain P.S."/>
            <person name="Denef V.J."/>
            <person name="Konstantinidis K.T."/>
            <person name="Vergez L.M."/>
            <person name="Agullo L."/>
            <person name="Reyes V.L."/>
            <person name="Hauser L."/>
            <person name="Cordova M."/>
            <person name="Gomez L."/>
            <person name="Gonzalez M."/>
            <person name="Land M."/>
            <person name="Lao V."/>
            <person name="Larimer F."/>
            <person name="LiPuma J.J."/>
            <person name="Mahenthiralingam E."/>
            <person name="Malfatti S.A."/>
            <person name="Marx C.J."/>
            <person name="Parnell J.J."/>
            <person name="Ramette A."/>
            <person name="Richardson P."/>
            <person name="Seeger M."/>
            <person name="Smith D."/>
            <person name="Spilker T."/>
            <person name="Sul W.J."/>
            <person name="Tsoi T.V."/>
            <person name="Ulrich L.E."/>
            <person name="Zhulin I.B."/>
            <person name="Tiedje J.M."/>
        </authorList>
    </citation>
    <scope>NUCLEOTIDE SEQUENCE [LARGE SCALE GENOMIC DNA]</scope>
    <source>
        <strain evidence="7 8">LB400</strain>
    </source>
</reference>
<dbReference type="KEGG" id="bxb:DR64_1256"/>
<name>Q143Q8_PARXL</name>
<dbReference type="Pfam" id="PF07992">
    <property type="entry name" value="Pyr_redox_2"/>
    <property type="match status" value="1"/>
</dbReference>
<dbReference type="SUPFAM" id="SSF55424">
    <property type="entry name" value="FAD/NAD-linked reductases, dimerisation (C-terminal) domain"/>
    <property type="match status" value="1"/>
</dbReference>
<accession>Q143Q8</accession>
<keyword evidence="4" id="KW-0560">Oxidoreductase</keyword>
<dbReference type="Gene3D" id="3.30.390.30">
    <property type="match status" value="1"/>
</dbReference>
<dbReference type="eggNOG" id="COG0446">
    <property type="taxonomic scope" value="Bacteria"/>
</dbReference>
<dbReference type="EMBL" id="CP000270">
    <property type="protein sequence ID" value="ABE29431.1"/>
    <property type="molecule type" value="Genomic_DNA"/>
</dbReference>
<dbReference type="InterPro" id="IPR016156">
    <property type="entry name" value="FAD/NAD-linked_Rdtase_dimer_sf"/>
</dbReference>
<keyword evidence="8" id="KW-1185">Reference proteome</keyword>
<dbReference type="KEGG" id="bxe:Bxe_A3557"/>
<evidence type="ECO:0000313" key="7">
    <source>
        <dbReference type="EMBL" id="ABE29431.1"/>
    </source>
</evidence>
<evidence type="ECO:0000259" key="6">
    <source>
        <dbReference type="Pfam" id="PF14759"/>
    </source>
</evidence>
<dbReference type="GO" id="GO:0005737">
    <property type="term" value="C:cytoplasm"/>
    <property type="evidence" value="ECO:0007669"/>
    <property type="project" value="TreeGrafter"/>
</dbReference>
<dbReference type="InterPro" id="IPR036188">
    <property type="entry name" value="FAD/NAD-bd_sf"/>
</dbReference>
<keyword evidence="7" id="KW-0223">Dioxygenase</keyword>
<dbReference type="PRINTS" id="PR00411">
    <property type="entry name" value="PNDRDTASEI"/>
</dbReference>
<dbReference type="AlphaFoldDB" id="Q143Q8"/>
<dbReference type="InterPro" id="IPR050446">
    <property type="entry name" value="FAD-oxidoreductase/Apoptosis"/>
</dbReference>
<dbReference type="PANTHER" id="PTHR43557">
    <property type="entry name" value="APOPTOSIS-INDUCING FACTOR 1"/>
    <property type="match status" value="1"/>
</dbReference>
<dbReference type="Pfam" id="PF14759">
    <property type="entry name" value="Reductase_C"/>
    <property type="match status" value="1"/>
</dbReference>
<sequence length="402" mass="43132">MDEGIKRIVIAGAGQAGATVAFGLRRGGFGGEIALVGDEVHLPYERPQLSKEMLRPESAGHRSIRTRAEFNEQRIELVLGRRVVAVDVERHQIQLDDGRGLAFDRLVLAGGVSPRQLPGGPHDAAAVRYLRTVEDASGLCADLETGGHVAIVGGGVIGLEVAAAARARGCEVTVIEAADRLMSRSVDDTVSRFLDRAHRGKGVDIRYRVLVTELRDGRYLELSDGSTVAADTVLVGIGVTPNIAGFDALGITDAAGVRVDAYGQTALQGIFATGDIASQKNENGFGRIETWANAQDHALNVARNLLGERVAYESPVWFWSDQGTTNLQVVGNATRGRRIVRGDERGEAFSVFWLGEGDRVTGCASVNMPKDMALARRWVKQGNRVDPHQLAEPGTPLRNCAL</sequence>
<feature type="domain" description="FAD/NAD(P)-binding" evidence="5">
    <location>
        <begin position="7"/>
        <end position="298"/>
    </location>
</feature>
<dbReference type="Proteomes" id="UP000001817">
    <property type="component" value="Chromosome 1"/>
</dbReference>
<dbReference type="PANTHER" id="PTHR43557:SF2">
    <property type="entry name" value="RIESKE DOMAIN-CONTAINING PROTEIN-RELATED"/>
    <property type="match status" value="1"/>
</dbReference>
<dbReference type="GO" id="GO:0051213">
    <property type="term" value="F:dioxygenase activity"/>
    <property type="evidence" value="ECO:0007669"/>
    <property type="project" value="UniProtKB-KW"/>
</dbReference>
<dbReference type="InterPro" id="IPR028202">
    <property type="entry name" value="Reductase_C"/>
</dbReference>
<evidence type="ECO:0000256" key="4">
    <source>
        <dbReference type="ARBA" id="ARBA00023002"/>
    </source>
</evidence>
<dbReference type="GO" id="GO:0016651">
    <property type="term" value="F:oxidoreductase activity, acting on NAD(P)H"/>
    <property type="evidence" value="ECO:0007669"/>
    <property type="project" value="TreeGrafter"/>
</dbReference>
<dbReference type="Gene3D" id="3.50.50.60">
    <property type="entry name" value="FAD/NAD(P)-binding domain"/>
    <property type="match status" value="2"/>
</dbReference>
<evidence type="ECO:0000313" key="8">
    <source>
        <dbReference type="Proteomes" id="UP000001817"/>
    </source>
</evidence>
<dbReference type="STRING" id="266265.Bxe_A3557"/>
<dbReference type="RefSeq" id="WP_011487199.1">
    <property type="nucleotide sequence ID" value="NC_007951.1"/>
</dbReference>
<dbReference type="PATRIC" id="fig|266265.5.peg.907"/>
<feature type="domain" description="Reductase C-terminal" evidence="6">
    <location>
        <begin position="317"/>
        <end position="400"/>
    </location>
</feature>